<dbReference type="OMA" id="CCEMKGR"/>
<dbReference type="KEGG" id="pmal:PMUG01_10020700"/>
<reference evidence="2 3" key="1">
    <citation type="submission" date="2016-06" db="EMBL/GenBank/DDBJ databases">
        <authorList>
            <consortium name="Pathogen Informatics"/>
        </authorList>
    </citation>
    <scope>NUCLEOTIDE SEQUENCE [LARGE SCALE GENOMIC DNA]</scope>
</reference>
<sequence length="217" mass="24830">MKEKIVSLYNYLKDNLNKISAIANILCLIDCIVIPIVTVLISVINAFSNGHNGGEPDSHNHNEWHEIIEKVALYVMTPLISMTTIYNFIQLRNVPLLLWTLFGLILFVLSHAHIDFSNAKVNSAYQKLHLPMALLGAVFLVSTNYASHELLKMNNLDHCCKHKHLSNSIKNNKSNYHRVEINTNDVMNNNEERKKERVEVYNIGYLNNNDNELASFL</sequence>
<feature type="transmembrane region" description="Helical" evidence="1">
    <location>
        <begin position="21"/>
        <end position="47"/>
    </location>
</feature>
<gene>
    <name evidence="2" type="primary">PmUG01_10020700</name>
    <name evidence="2" type="ORF">PMUG01_10020700</name>
</gene>
<name>A0A1D3RHT6_PLAMA</name>
<dbReference type="VEuPathDB" id="PlasmoDB:PmUG01_10020700"/>
<organism evidence="2 3">
    <name type="scientific">Plasmodium malariae</name>
    <dbReference type="NCBI Taxonomy" id="5858"/>
    <lineage>
        <taxon>Eukaryota</taxon>
        <taxon>Sar</taxon>
        <taxon>Alveolata</taxon>
        <taxon>Apicomplexa</taxon>
        <taxon>Aconoidasida</taxon>
        <taxon>Haemosporida</taxon>
        <taxon>Plasmodiidae</taxon>
        <taxon>Plasmodium</taxon>
        <taxon>Plasmodium (Plasmodium)</taxon>
    </lineage>
</organism>
<accession>A0A1D3RHT6</accession>
<keyword evidence="1" id="KW-0472">Membrane</keyword>
<evidence type="ECO:0000313" key="3">
    <source>
        <dbReference type="Proteomes" id="UP000219813"/>
    </source>
</evidence>
<dbReference type="GeneID" id="39869207"/>
<keyword evidence="3" id="KW-1185">Reference proteome</keyword>
<dbReference type="GO" id="GO:0016020">
    <property type="term" value="C:membrane"/>
    <property type="evidence" value="ECO:0007669"/>
    <property type="project" value="InterPro"/>
</dbReference>
<evidence type="ECO:0000256" key="1">
    <source>
        <dbReference type="SAM" id="Phobius"/>
    </source>
</evidence>
<protein>
    <recommendedName>
        <fullName evidence="4">MerC domain-containing protein</fullName>
    </recommendedName>
</protein>
<dbReference type="OrthoDB" id="45840at2759"/>
<feature type="transmembrane region" description="Helical" evidence="1">
    <location>
        <begin position="128"/>
        <end position="146"/>
    </location>
</feature>
<dbReference type="AlphaFoldDB" id="A0A1D3RHT6"/>
<proteinExistence type="predicted"/>
<evidence type="ECO:0000313" key="2">
    <source>
        <dbReference type="EMBL" id="SCN44711.1"/>
    </source>
</evidence>
<dbReference type="RefSeq" id="XP_028861982.1">
    <property type="nucleotide sequence ID" value="XM_029005388.1"/>
</dbReference>
<dbReference type="Proteomes" id="UP000219813">
    <property type="component" value="Chromosome 10"/>
</dbReference>
<feature type="transmembrane region" description="Helical" evidence="1">
    <location>
        <begin position="67"/>
        <end position="89"/>
    </location>
</feature>
<dbReference type="Pfam" id="PF03203">
    <property type="entry name" value="MerC"/>
    <property type="match status" value="1"/>
</dbReference>
<dbReference type="EMBL" id="LT594631">
    <property type="protein sequence ID" value="SCN44711.1"/>
    <property type="molecule type" value="Genomic_DNA"/>
</dbReference>
<keyword evidence="1" id="KW-1133">Transmembrane helix</keyword>
<keyword evidence="1" id="KW-0812">Transmembrane</keyword>
<feature type="transmembrane region" description="Helical" evidence="1">
    <location>
        <begin position="96"/>
        <end position="116"/>
    </location>
</feature>
<evidence type="ECO:0008006" key="4">
    <source>
        <dbReference type="Google" id="ProtNLM"/>
    </source>
</evidence>
<dbReference type="InterPro" id="IPR004891">
    <property type="entry name" value="Mercury-R_MerC"/>
</dbReference>
<dbReference type="GO" id="GO:0015097">
    <property type="term" value="F:mercury ion transmembrane transporter activity"/>
    <property type="evidence" value="ECO:0007669"/>
    <property type="project" value="InterPro"/>
</dbReference>